<evidence type="ECO:0000256" key="1">
    <source>
        <dbReference type="SAM" id="Phobius"/>
    </source>
</evidence>
<organism evidence="2 3">
    <name type="scientific">Rheinheimera pacifica</name>
    <dbReference type="NCBI Taxonomy" id="173990"/>
    <lineage>
        <taxon>Bacteria</taxon>
        <taxon>Pseudomonadati</taxon>
        <taxon>Pseudomonadota</taxon>
        <taxon>Gammaproteobacteria</taxon>
        <taxon>Chromatiales</taxon>
        <taxon>Chromatiaceae</taxon>
        <taxon>Rheinheimera</taxon>
    </lineage>
</organism>
<dbReference type="Proteomes" id="UP000199371">
    <property type="component" value="Unassembled WGS sequence"/>
</dbReference>
<accession>A0A1H6L4Q1</accession>
<dbReference type="RefSeq" id="WP_092791769.1">
    <property type="nucleotide sequence ID" value="NZ_FNXF01000004.1"/>
</dbReference>
<keyword evidence="1" id="KW-0812">Transmembrane</keyword>
<evidence type="ECO:0008006" key="4">
    <source>
        <dbReference type="Google" id="ProtNLM"/>
    </source>
</evidence>
<feature type="transmembrane region" description="Helical" evidence="1">
    <location>
        <begin position="60"/>
        <end position="77"/>
    </location>
</feature>
<dbReference type="STRING" id="173990.SAMN05660691_01443"/>
<keyword evidence="1" id="KW-1133">Transmembrane helix</keyword>
<keyword evidence="3" id="KW-1185">Reference proteome</keyword>
<proteinExistence type="predicted"/>
<name>A0A1H6L4Q1_9GAMM</name>
<dbReference type="Pfam" id="PF11143">
    <property type="entry name" value="DUF2919"/>
    <property type="match status" value="1"/>
</dbReference>
<dbReference type="AlphaFoldDB" id="A0A1H6L4Q1"/>
<dbReference type="EMBL" id="FNXF01000004">
    <property type="protein sequence ID" value="SEH79122.1"/>
    <property type="molecule type" value="Genomic_DNA"/>
</dbReference>
<gene>
    <name evidence="2" type="ORF">SAMN05660691_01443</name>
</gene>
<dbReference type="OrthoDB" id="5768483at2"/>
<keyword evidence="1" id="KW-0472">Membrane</keyword>
<sequence length="162" mass="18619">MTQPPLWPVLDDHGLHKVPLRFYWLLVLLLRPYICWVLVLTLPQAQRDMLALFYPRQTDFILACAVAAPLLLLIAALSQRKAKGYAGWRHIWRFGRGLMLTVATVDLLLTILHLPAQVMLDAPWRILSPVLLFIGCLWLLRSRTLRAVFAEWPEPDTSKSKS</sequence>
<feature type="transmembrane region" description="Helical" evidence="1">
    <location>
        <begin position="22"/>
        <end position="40"/>
    </location>
</feature>
<evidence type="ECO:0000313" key="2">
    <source>
        <dbReference type="EMBL" id="SEH79122.1"/>
    </source>
</evidence>
<evidence type="ECO:0000313" key="3">
    <source>
        <dbReference type="Proteomes" id="UP000199371"/>
    </source>
</evidence>
<feature type="transmembrane region" description="Helical" evidence="1">
    <location>
        <begin position="122"/>
        <end position="140"/>
    </location>
</feature>
<reference evidence="3" key="1">
    <citation type="submission" date="2016-10" db="EMBL/GenBank/DDBJ databases">
        <authorList>
            <person name="Varghese N."/>
            <person name="Submissions S."/>
        </authorList>
    </citation>
    <scope>NUCLEOTIDE SEQUENCE [LARGE SCALE GENOMIC DNA]</scope>
    <source>
        <strain evidence="3">DSM 17616</strain>
    </source>
</reference>
<dbReference type="InterPro" id="IPR021318">
    <property type="entry name" value="DUF2919"/>
</dbReference>
<protein>
    <recommendedName>
        <fullName evidence="4">DUF2919 family protein</fullName>
    </recommendedName>
</protein>
<feature type="transmembrane region" description="Helical" evidence="1">
    <location>
        <begin position="98"/>
        <end position="116"/>
    </location>
</feature>